<feature type="domain" description="Imelysin-like" evidence="4">
    <location>
        <begin position="42"/>
        <end position="335"/>
    </location>
</feature>
<feature type="signal peptide" evidence="3">
    <location>
        <begin position="1"/>
        <end position="21"/>
    </location>
</feature>
<dbReference type="eggNOG" id="COG3489">
    <property type="taxonomic scope" value="Bacteria"/>
</dbReference>
<name>A0P038_ROSAI</name>
<dbReference type="AlphaFoldDB" id="A0P038"/>
<evidence type="ECO:0000256" key="1">
    <source>
        <dbReference type="ARBA" id="ARBA00004196"/>
    </source>
</evidence>
<gene>
    <name evidence="5" type="ORF">SIAM614_26511</name>
</gene>
<evidence type="ECO:0000256" key="3">
    <source>
        <dbReference type="SAM" id="SignalP"/>
    </source>
</evidence>
<comment type="subcellular location">
    <subcellularLocation>
        <location evidence="1">Cell envelope</location>
    </subcellularLocation>
</comment>
<dbReference type="GO" id="GO:0030313">
    <property type="term" value="C:cell envelope"/>
    <property type="evidence" value="ECO:0007669"/>
    <property type="project" value="UniProtKB-SubCell"/>
</dbReference>
<evidence type="ECO:0000313" key="6">
    <source>
        <dbReference type="Proteomes" id="UP000004848"/>
    </source>
</evidence>
<dbReference type="InterPro" id="IPR038352">
    <property type="entry name" value="Imelysin_sf"/>
</dbReference>
<dbReference type="GeneID" id="68848896"/>
<dbReference type="OrthoDB" id="5729110at2"/>
<protein>
    <recommendedName>
        <fullName evidence="4">Imelysin-like domain-containing protein</fullName>
    </recommendedName>
</protein>
<dbReference type="InterPro" id="IPR034984">
    <property type="entry name" value="Imelysin-like_IPPA"/>
</dbReference>
<comment type="caution">
    <text evidence="5">The sequence shown here is derived from an EMBL/GenBank/DDBJ whole genome shotgun (WGS) entry which is preliminary data.</text>
</comment>
<dbReference type="Gene3D" id="1.20.1420.20">
    <property type="entry name" value="M75 peptidase, HXXE motif"/>
    <property type="match status" value="1"/>
</dbReference>
<dbReference type="InterPro" id="IPR018976">
    <property type="entry name" value="Imelysin-like"/>
</dbReference>
<dbReference type="EMBL" id="AAUW01000019">
    <property type="protein sequence ID" value="EAV41755.1"/>
    <property type="molecule type" value="Genomic_DNA"/>
</dbReference>
<dbReference type="Pfam" id="PF09375">
    <property type="entry name" value="Peptidase_M75"/>
    <property type="match status" value="1"/>
</dbReference>
<dbReference type="RefSeq" id="WP_006938401.1">
    <property type="nucleotide sequence ID" value="NZ_AAUW01000019.1"/>
</dbReference>
<evidence type="ECO:0000259" key="4">
    <source>
        <dbReference type="Pfam" id="PF09375"/>
    </source>
</evidence>
<evidence type="ECO:0000313" key="5">
    <source>
        <dbReference type="EMBL" id="EAV41755.1"/>
    </source>
</evidence>
<accession>A0P038</accession>
<proteinExistence type="predicted"/>
<organism evidence="5 6">
    <name type="scientific">Roseibium aggregatum (strain ATCC 25650 / DSM 13394 / JCM 20685 / NBRC 16684 / NCIMB 2208 / IAM 12614 / B1)</name>
    <name type="common">Stappia aggregata</name>
    <dbReference type="NCBI Taxonomy" id="384765"/>
    <lineage>
        <taxon>Bacteria</taxon>
        <taxon>Pseudomonadati</taxon>
        <taxon>Pseudomonadota</taxon>
        <taxon>Alphaproteobacteria</taxon>
        <taxon>Hyphomicrobiales</taxon>
        <taxon>Stappiaceae</taxon>
        <taxon>Roseibium</taxon>
    </lineage>
</organism>
<keyword evidence="2 3" id="KW-0732">Signal</keyword>
<evidence type="ECO:0000256" key="2">
    <source>
        <dbReference type="ARBA" id="ARBA00022729"/>
    </source>
</evidence>
<dbReference type="CDD" id="cd14659">
    <property type="entry name" value="Imelysin-like_IPPA"/>
    <property type="match status" value="1"/>
</dbReference>
<reference evidence="5 6" key="1">
    <citation type="submission" date="2006-05" db="EMBL/GenBank/DDBJ databases">
        <authorList>
            <person name="King G."/>
            <person name="Ferriera S."/>
            <person name="Johnson J."/>
            <person name="Kravitz S."/>
            <person name="Beeson K."/>
            <person name="Sutton G."/>
            <person name="Rogers Y.-H."/>
            <person name="Friedman R."/>
            <person name="Frazier M."/>
            <person name="Venter J.C."/>
        </authorList>
    </citation>
    <scope>NUCLEOTIDE SEQUENCE [LARGE SCALE GENOMIC DNA]</scope>
    <source>
        <strain evidence="6">ATCC 25650 / DSM 13394 / JCM 20685 / NBRC 16684 / NCIMB 2208 / IAM 12614 / B1</strain>
    </source>
</reference>
<dbReference type="Proteomes" id="UP000004848">
    <property type="component" value="Unassembled WGS sequence"/>
</dbReference>
<feature type="chain" id="PRO_5002627945" description="Imelysin-like domain-containing protein" evidence="3">
    <location>
        <begin position="22"/>
        <end position="359"/>
    </location>
</feature>
<sequence length="359" mass="38690">MRRLLFAVLAVGAVTVQPAFATDYEPKLDNLIETYIKPQTSAFAETAAKLPAAVRAVCANGDAASVETFETVYSETLRDFAHIHFLRFGPLIDNDRLSRLAFLPDPRGITQRQIRKVLASKDKDALSATTLKDKSVAVQGLTALELLAFDKDSAVRLGQAGDDKAFTCGYALAISENLAAMAGEIAEGWQDPDGYSAVLLTAEGGNERFHTSKEALESVFNALVTGLIIARDQDVLPALGTGRDKAKATRFPFSRSGNSVVYLSGEMRGVQEALASLELMDLTPDDFTWIYNAVDFEFDNAVGLLETLEPPLRQSFEEGDAYDKVAVLAITLKSLRDTIALELAGALNLAGGFNALDGD</sequence>